<proteinExistence type="predicted"/>
<keyword evidence="1" id="KW-0812">Transmembrane</keyword>
<keyword evidence="1" id="KW-0472">Membrane</keyword>
<dbReference type="AlphaFoldDB" id="L8JK77"/>
<keyword evidence="3" id="KW-1185">Reference proteome</keyword>
<reference evidence="2 3" key="1">
    <citation type="submission" date="2012-12" db="EMBL/GenBank/DDBJ databases">
        <title>Genome assembly of Fulvivirga imtechensis AK7.</title>
        <authorList>
            <person name="Nupur N."/>
            <person name="Khatri I."/>
            <person name="Kumar R."/>
            <person name="Subramanian S."/>
            <person name="Pinnaka A."/>
        </authorList>
    </citation>
    <scope>NUCLEOTIDE SEQUENCE [LARGE SCALE GENOMIC DNA]</scope>
    <source>
        <strain evidence="2 3">AK7</strain>
    </source>
</reference>
<organism evidence="2 3">
    <name type="scientific">Fulvivirga imtechensis AK7</name>
    <dbReference type="NCBI Taxonomy" id="1237149"/>
    <lineage>
        <taxon>Bacteria</taxon>
        <taxon>Pseudomonadati</taxon>
        <taxon>Bacteroidota</taxon>
        <taxon>Cytophagia</taxon>
        <taxon>Cytophagales</taxon>
        <taxon>Fulvivirgaceae</taxon>
        <taxon>Fulvivirga</taxon>
    </lineage>
</organism>
<dbReference type="Proteomes" id="UP000011135">
    <property type="component" value="Unassembled WGS sequence"/>
</dbReference>
<evidence type="ECO:0000313" key="3">
    <source>
        <dbReference type="Proteomes" id="UP000011135"/>
    </source>
</evidence>
<feature type="transmembrane region" description="Helical" evidence="1">
    <location>
        <begin position="81"/>
        <end position="100"/>
    </location>
</feature>
<dbReference type="EMBL" id="AMZN01000078">
    <property type="protein sequence ID" value="ELR69296.1"/>
    <property type="molecule type" value="Genomic_DNA"/>
</dbReference>
<accession>L8JK77</accession>
<keyword evidence="1" id="KW-1133">Transmembrane helix</keyword>
<evidence type="ECO:0000313" key="2">
    <source>
        <dbReference type="EMBL" id="ELR69296.1"/>
    </source>
</evidence>
<name>L8JK77_9BACT</name>
<dbReference type="STRING" id="1237149.C900_05180"/>
<protein>
    <submittedName>
        <fullName evidence="2">Uncharacterized protein</fullName>
    </submittedName>
</protein>
<comment type="caution">
    <text evidence="2">The sequence shown here is derived from an EMBL/GenBank/DDBJ whole genome shotgun (WGS) entry which is preliminary data.</text>
</comment>
<gene>
    <name evidence="2" type="ORF">C900_05180</name>
</gene>
<sequence>MIFWGLGEHTAIHTDQRKRIESAIEYLIVVKPEEFDFDTFWQKYGHIELKYSRRKRAKTSTNLIVAEPDTRNWLNYHDRKIELGIVVILIGVIGLLTTLFL</sequence>
<evidence type="ECO:0000256" key="1">
    <source>
        <dbReference type="SAM" id="Phobius"/>
    </source>
</evidence>